<accession>A0A3Q7GKB4</accession>
<dbReference type="EnsemblPlants" id="Solyc05g049995.1.1">
    <property type="protein sequence ID" value="Solyc05g049995.1.1"/>
    <property type="gene ID" value="Solyc05g049995.1"/>
</dbReference>
<name>A0A3Q7GKB4_SOLLC</name>
<dbReference type="AlphaFoldDB" id="A0A3Q7GKB4"/>
<dbReference type="Proteomes" id="UP000004994">
    <property type="component" value="Chromosome 5"/>
</dbReference>
<dbReference type="CDD" id="cd09272">
    <property type="entry name" value="RNase_HI_RT_Ty1"/>
    <property type="match status" value="1"/>
</dbReference>
<evidence type="ECO:0000313" key="1">
    <source>
        <dbReference type="EnsemblPlants" id="Solyc05g049995.1.1"/>
    </source>
</evidence>
<dbReference type="SUPFAM" id="SSF56672">
    <property type="entry name" value="DNA/RNA polymerases"/>
    <property type="match status" value="1"/>
</dbReference>
<dbReference type="PANTHER" id="PTHR11439:SF505">
    <property type="entry name" value="REVERSE TRANSCRIPTASE TY1_COPIA-TYPE DOMAIN-CONTAINING PROTEIN"/>
    <property type="match status" value="1"/>
</dbReference>
<reference evidence="1" key="2">
    <citation type="submission" date="2019-01" db="UniProtKB">
        <authorList>
            <consortium name="EnsemblPlants"/>
        </authorList>
    </citation>
    <scope>IDENTIFICATION</scope>
    <source>
        <strain evidence="1">cv. Heinz 1706</strain>
    </source>
</reference>
<protein>
    <recommendedName>
        <fullName evidence="3">Reverse transcriptase Ty1/copia-type domain-containing protein</fullName>
    </recommendedName>
</protein>
<dbReference type="Gramene" id="Solyc05g049995.1.1">
    <property type="protein sequence ID" value="Solyc05g049995.1.1"/>
    <property type="gene ID" value="Solyc05g049995.1"/>
</dbReference>
<dbReference type="PANTHER" id="PTHR11439">
    <property type="entry name" value="GAG-POL-RELATED RETROTRANSPOSON"/>
    <property type="match status" value="1"/>
</dbReference>
<evidence type="ECO:0000313" key="2">
    <source>
        <dbReference type="Proteomes" id="UP000004994"/>
    </source>
</evidence>
<reference evidence="1" key="1">
    <citation type="journal article" date="2012" name="Nature">
        <title>The tomato genome sequence provides insights into fleshy fruit evolution.</title>
        <authorList>
            <consortium name="Tomato Genome Consortium"/>
        </authorList>
    </citation>
    <scope>NUCLEOTIDE SEQUENCE [LARGE SCALE GENOMIC DNA]</scope>
    <source>
        <strain evidence="1">cv. Heinz 1706</strain>
    </source>
</reference>
<dbReference type="InterPro" id="IPR043502">
    <property type="entry name" value="DNA/RNA_pol_sf"/>
</dbReference>
<sequence length="300" mass="34294">MLNCHTLDEVTCDQDFASENTPITEPTIEPNLPVPAPTNEYTTSPIESNVPVLDSASLTPRRTTRSCHPPRYLKDYTYSLPKLQSSSPINNTTDSQSLTSFTNHPDHEFDLMHYKSTTSPLYPTEKLRLTEGKLLSDPTYYRKLVGKLNFLANTRMDIAYSVQHLSQFMQSPREPHLKAAYHVLRYLQHDPTLGVFINNKSDVTISAYCDSDWASCPDSRKSMSGYFVLMGDSPISWKFKKQPTVSLSSAEAEYRAIRQVVGEVVWLERLLGELSMKEPEEHMNFEEINTRFRGEELQKE</sequence>
<dbReference type="InParanoid" id="A0A3Q7GKB4"/>
<proteinExistence type="predicted"/>
<dbReference type="STRING" id="4081.A0A3Q7GKB4"/>
<keyword evidence="2" id="KW-1185">Reference proteome</keyword>
<evidence type="ECO:0008006" key="3">
    <source>
        <dbReference type="Google" id="ProtNLM"/>
    </source>
</evidence>
<organism evidence="1">
    <name type="scientific">Solanum lycopersicum</name>
    <name type="common">Tomato</name>
    <name type="synonym">Lycopersicon esculentum</name>
    <dbReference type="NCBI Taxonomy" id="4081"/>
    <lineage>
        <taxon>Eukaryota</taxon>
        <taxon>Viridiplantae</taxon>
        <taxon>Streptophyta</taxon>
        <taxon>Embryophyta</taxon>
        <taxon>Tracheophyta</taxon>
        <taxon>Spermatophyta</taxon>
        <taxon>Magnoliopsida</taxon>
        <taxon>eudicotyledons</taxon>
        <taxon>Gunneridae</taxon>
        <taxon>Pentapetalae</taxon>
        <taxon>asterids</taxon>
        <taxon>lamiids</taxon>
        <taxon>Solanales</taxon>
        <taxon>Solanaceae</taxon>
        <taxon>Solanoideae</taxon>
        <taxon>Solaneae</taxon>
        <taxon>Solanum</taxon>
        <taxon>Solanum subgen. Lycopersicon</taxon>
    </lineage>
</organism>